<dbReference type="OrthoDB" id="5976774at2759"/>
<comment type="similarity">
    <text evidence="1">Belongs to the C19orf12 family.</text>
</comment>
<feature type="non-terminal residue" evidence="2">
    <location>
        <position position="140"/>
    </location>
</feature>
<organism evidence="2 3">
    <name type="scientific">Picathartes gymnocephalus</name>
    <name type="common">White-necked rockfowl</name>
    <dbReference type="NCBI Taxonomy" id="175131"/>
    <lineage>
        <taxon>Eukaryota</taxon>
        <taxon>Metazoa</taxon>
        <taxon>Chordata</taxon>
        <taxon>Craniata</taxon>
        <taxon>Vertebrata</taxon>
        <taxon>Euteleostomi</taxon>
        <taxon>Archelosauria</taxon>
        <taxon>Archosauria</taxon>
        <taxon>Dinosauria</taxon>
        <taxon>Saurischia</taxon>
        <taxon>Theropoda</taxon>
        <taxon>Coelurosauria</taxon>
        <taxon>Aves</taxon>
        <taxon>Neognathae</taxon>
        <taxon>Neoaves</taxon>
        <taxon>Telluraves</taxon>
        <taxon>Australaves</taxon>
        <taxon>Passeriformes</taxon>
        <taxon>Picathartidae</taxon>
        <taxon>Picathartes</taxon>
    </lineage>
</organism>
<dbReference type="EMBL" id="WEKY01005688">
    <property type="protein sequence ID" value="NWI36402.1"/>
    <property type="molecule type" value="Genomic_DNA"/>
</dbReference>
<dbReference type="AlphaFoldDB" id="A0A851ATX2"/>
<name>A0A851ATX2_PICGY</name>
<comment type="caution">
    <text evidence="2">The sequence shown here is derived from an EMBL/GenBank/DDBJ whole genome shotgun (WGS) entry which is preliminary data.</text>
</comment>
<evidence type="ECO:0000313" key="2">
    <source>
        <dbReference type="EMBL" id="NWI36402.1"/>
    </source>
</evidence>
<protein>
    <submittedName>
        <fullName evidence="2">CS012 protein</fullName>
    </submittedName>
</protein>
<feature type="non-terminal residue" evidence="2">
    <location>
        <position position="1"/>
    </location>
</feature>
<dbReference type="PANTHER" id="PTHR31493:SF1">
    <property type="entry name" value="PROTEIN C19ORF12"/>
    <property type="match status" value="1"/>
</dbReference>
<sequence length="140" mass="14795">MPIRVGDVMTLLSHLAEVEGMRATVTHSVRGALLTGGSAFVGAVMGGPPGFAVGGAVGGAIAWLTSEPFQSVPQILMRLPETEKQKLCAEAMAVIRNLHWTDAAQLVGLVMANPTLKGRVLGVLTNYLTNELRAQIRYGE</sequence>
<dbReference type="Pfam" id="PF20721">
    <property type="entry name" value="C19orf12"/>
    <property type="match status" value="1"/>
</dbReference>
<evidence type="ECO:0000256" key="1">
    <source>
        <dbReference type="ARBA" id="ARBA00029457"/>
    </source>
</evidence>
<dbReference type="PANTHER" id="PTHR31493">
    <property type="entry name" value="NAZO FAMILY MEMBER"/>
    <property type="match status" value="1"/>
</dbReference>
<accession>A0A851ATX2</accession>
<evidence type="ECO:0000313" key="3">
    <source>
        <dbReference type="Proteomes" id="UP000631391"/>
    </source>
</evidence>
<dbReference type="InterPro" id="IPR033369">
    <property type="entry name" value="C19orf12"/>
</dbReference>
<gene>
    <name evidence="2" type="primary">Cs012</name>
    <name evidence="2" type="ORF">PICGYM_R10178</name>
</gene>
<proteinExistence type="inferred from homology"/>
<reference evidence="2" key="1">
    <citation type="submission" date="2019-10" db="EMBL/GenBank/DDBJ databases">
        <title>Bird 10,000 Genomes (B10K) Project - Family phase.</title>
        <authorList>
            <person name="Zhang G."/>
        </authorList>
    </citation>
    <scope>NUCLEOTIDE SEQUENCE</scope>
    <source>
        <strain evidence="2">B10K-DU-012-30</strain>
        <tissue evidence="2">Muscle</tissue>
    </source>
</reference>
<keyword evidence="3" id="KW-1185">Reference proteome</keyword>
<dbReference type="Proteomes" id="UP000631391">
    <property type="component" value="Unassembled WGS sequence"/>
</dbReference>